<dbReference type="InterPro" id="IPR011711">
    <property type="entry name" value="GntR_C"/>
</dbReference>
<dbReference type="PROSITE" id="PS50949">
    <property type="entry name" value="HTH_GNTR"/>
    <property type="match status" value="1"/>
</dbReference>
<dbReference type="Proteomes" id="UP000282957">
    <property type="component" value="Unassembled WGS sequence"/>
</dbReference>
<accession>A0A437MLX8</accession>
<dbReference type="PANTHER" id="PTHR43537:SF45">
    <property type="entry name" value="GNTR FAMILY REGULATORY PROTEIN"/>
    <property type="match status" value="1"/>
</dbReference>
<evidence type="ECO:0000313" key="6">
    <source>
        <dbReference type="Proteomes" id="UP000282957"/>
    </source>
</evidence>
<dbReference type="OrthoDB" id="9812290at2"/>
<dbReference type="Gene3D" id="1.10.10.10">
    <property type="entry name" value="Winged helix-like DNA-binding domain superfamily/Winged helix DNA-binding domain"/>
    <property type="match status" value="1"/>
</dbReference>
<organism evidence="5 6">
    <name type="scientific">Rhodovarius crocodyli</name>
    <dbReference type="NCBI Taxonomy" id="1979269"/>
    <lineage>
        <taxon>Bacteria</taxon>
        <taxon>Pseudomonadati</taxon>
        <taxon>Pseudomonadota</taxon>
        <taxon>Alphaproteobacteria</taxon>
        <taxon>Acetobacterales</taxon>
        <taxon>Roseomonadaceae</taxon>
        <taxon>Rhodovarius</taxon>
    </lineage>
</organism>
<evidence type="ECO:0000313" key="5">
    <source>
        <dbReference type="EMBL" id="RVT98623.1"/>
    </source>
</evidence>
<dbReference type="SMART" id="SM00345">
    <property type="entry name" value="HTH_GNTR"/>
    <property type="match status" value="1"/>
</dbReference>
<keyword evidence="2" id="KW-0238">DNA-binding</keyword>
<dbReference type="SUPFAM" id="SSF48008">
    <property type="entry name" value="GntR ligand-binding domain-like"/>
    <property type="match status" value="1"/>
</dbReference>
<dbReference type="InterPro" id="IPR008920">
    <property type="entry name" value="TF_FadR/GntR_C"/>
</dbReference>
<keyword evidence="3" id="KW-0804">Transcription</keyword>
<feature type="domain" description="HTH gntR-type" evidence="4">
    <location>
        <begin position="15"/>
        <end position="82"/>
    </location>
</feature>
<dbReference type="Gene3D" id="1.20.120.530">
    <property type="entry name" value="GntR ligand-binding domain-like"/>
    <property type="match status" value="1"/>
</dbReference>
<comment type="caution">
    <text evidence="5">The sequence shown here is derived from an EMBL/GenBank/DDBJ whole genome shotgun (WGS) entry which is preliminary data.</text>
</comment>
<evidence type="ECO:0000259" key="4">
    <source>
        <dbReference type="PROSITE" id="PS50949"/>
    </source>
</evidence>
<evidence type="ECO:0000256" key="1">
    <source>
        <dbReference type="ARBA" id="ARBA00023015"/>
    </source>
</evidence>
<dbReference type="GO" id="GO:0003700">
    <property type="term" value="F:DNA-binding transcription factor activity"/>
    <property type="evidence" value="ECO:0007669"/>
    <property type="project" value="InterPro"/>
</dbReference>
<dbReference type="GO" id="GO:0003677">
    <property type="term" value="F:DNA binding"/>
    <property type="evidence" value="ECO:0007669"/>
    <property type="project" value="UniProtKB-KW"/>
</dbReference>
<dbReference type="PANTHER" id="PTHR43537">
    <property type="entry name" value="TRANSCRIPTIONAL REGULATOR, GNTR FAMILY"/>
    <property type="match status" value="1"/>
</dbReference>
<name>A0A437MLX8_9PROT</name>
<dbReference type="AlphaFoldDB" id="A0A437MLX8"/>
<dbReference type="InterPro" id="IPR036388">
    <property type="entry name" value="WH-like_DNA-bd_sf"/>
</dbReference>
<proteinExistence type="predicted"/>
<dbReference type="Pfam" id="PF00392">
    <property type="entry name" value="GntR"/>
    <property type="match status" value="1"/>
</dbReference>
<dbReference type="SMART" id="SM00895">
    <property type="entry name" value="FCD"/>
    <property type="match status" value="1"/>
</dbReference>
<dbReference type="EMBL" id="SACL01000001">
    <property type="protein sequence ID" value="RVT98623.1"/>
    <property type="molecule type" value="Genomic_DNA"/>
</dbReference>
<sequence length="230" mass="25863">MSNSEETSMLDITRSTLAQQIARSIAEAIVHGQLQPGERLNEIELGHRFGTSRAPIREATYILEREGVVVRHPRRGVFVRDYTIKELKDLYDATYRLEELALTRVAAEATDPQLGRLHAIADQMGHAAKKRDIPTYIGLVEAMFQEVFRIAGNEVLQDFYAQMRSRLKPFRFMSLSHPDSLSHSVAEYQAILAALEARDLPGALAELRRKETRAVTHLLEAARERGASAA</sequence>
<dbReference type="CDD" id="cd07377">
    <property type="entry name" value="WHTH_GntR"/>
    <property type="match status" value="1"/>
</dbReference>
<protein>
    <submittedName>
        <fullName evidence="5">GntR family transcriptional regulator</fullName>
    </submittedName>
</protein>
<reference evidence="5 6" key="1">
    <citation type="submission" date="2019-01" db="EMBL/GenBank/DDBJ databases">
        <authorList>
            <person name="Chen W.-M."/>
        </authorList>
    </citation>
    <scope>NUCLEOTIDE SEQUENCE [LARGE SCALE GENOMIC DNA]</scope>
    <source>
        <strain evidence="5 6">CCP-6</strain>
    </source>
</reference>
<evidence type="ECO:0000256" key="3">
    <source>
        <dbReference type="ARBA" id="ARBA00023163"/>
    </source>
</evidence>
<evidence type="ECO:0000256" key="2">
    <source>
        <dbReference type="ARBA" id="ARBA00023125"/>
    </source>
</evidence>
<dbReference type="InterPro" id="IPR000524">
    <property type="entry name" value="Tscrpt_reg_HTH_GntR"/>
</dbReference>
<gene>
    <name evidence="5" type="ORF">EOD42_00465</name>
</gene>
<dbReference type="Pfam" id="PF07729">
    <property type="entry name" value="FCD"/>
    <property type="match status" value="1"/>
</dbReference>
<dbReference type="SUPFAM" id="SSF46785">
    <property type="entry name" value="Winged helix' DNA-binding domain"/>
    <property type="match status" value="1"/>
</dbReference>
<keyword evidence="6" id="KW-1185">Reference proteome</keyword>
<keyword evidence="1" id="KW-0805">Transcription regulation</keyword>
<dbReference type="InterPro" id="IPR036390">
    <property type="entry name" value="WH_DNA-bd_sf"/>
</dbReference>